<dbReference type="SMART" id="SM00184">
    <property type="entry name" value="RING"/>
    <property type="match status" value="1"/>
</dbReference>
<evidence type="ECO:0000256" key="1">
    <source>
        <dbReference type="ARBA" id="ARBA00022723"/>
    </source>
</evidence>
<proteinExistence type="predicted"/>
<dbReference type="CDD" id="cd16448">
    <property type="entry name" value="RING-H2"/>
    <property type="match status" value="1"/>
</dbReference>
<dbReference type="InterPro" id="IPR051834">
    <property type="entry name" value="RING_finger_E3_ligase"/>
</dbReference>
<reference evidence="6 7" key="1">
    <citation type="journal article" date="2017" name="Nature">
        <title>The Apostasia genome and the evolution of orchids.</title>
        <authorList>
            <person name="Zhang G.Q."/>
            <person name="Liu K.W."/>
            <person name="Li Z."/>
            <person name="Lohaus R."/>
            <person name="Hsiao Y.Y."/>
            <person name="Niu S.C."/>
            <person name="Wang J.Y."/>
            <person name="Lin Y.C."/>
            <person name="Xu Q."/>
            <person name="Chen L.J."/>
            <person name="Yoshida K."/>
            <person name="Fujiwara S."/>
            <person name="Wang Z.W."/>
            <person name="Zhang Y.Q."/>
            <person name="Mitsuda N."/>
            <person name="Wang M."/>
            <person name="Liu G.H."/>
            <person name="Pecoraro L."/>
            <person name="Huang H.X."/>
            <person name="Xiao X.J."/>
            <person name="Lin M."/>
            <person name="Wu X.Y."/>
            <person name="Wu W.L."/>
            <person name="Chen Y.Y."/>
            <person name="Chang S.B."/>
            <person name="Sakamoto S."/>
            <person name="Ohme-Takagi M."/>
            <person name="Yagi M."/>
            <person name="Zeng S.J."/>
            <person name="Shen C.Y."/>
            <person name="Yeh C.M."/>
            <person name="Luo Y.B."/>
            <person name="Tsai W.C."/>
            <person name="Van de Peer Y."/>
            <person name="Liu Z.J."/>
        </authorList>
    </citation>
    <scope>NUCLEOTIDE SEQUENCE [LARGE SCALE GENOMIC DNA]</scope>
    <source>
        <strain evidence="7">cv. Shenzhen</strain>
        <tissue evidence="6">Stem</tissue>
    </source>
</reference>
<dbReference type="Gene3D" id="3.30.40.10">
    <property type="entry name" value="Zinc/RING finger domain, C3HC4 (zinc finger)"/>
    <property type="match status" value="1"/>
</dbReference>
<evidence type="ECO:0000313" key="7">
    <source>
        <dbReference type="Proteomes" id="UP000236161"/>
    </source>
</evidence>
<dbReference type="InterPro" id="IPR013083">
    <property type="entry name" value="Znf_RING/FYVE/PHD"/>
</dbReference>
<dbReference type="SUPFAM" id="SSF57850">
    <property type="entry name" value="RING/U-box"/>
    <property type="match status" value="1"/>
</dbReference>
<dbReference type="PANTHER" id="PTHR45931:SF16">
    <property type="entry name" value="RING_U-BOX SUPERFAMILY PROTEIN"/>
    <property type="match status" value="1"/>
</dbReference>
<keyword evidence="2 4" id="KW-0863">Zinc-finger</keyword>
<dbReference type="STRING" id="1088818.A0A2I0A6G7"/>
<evidence type="ECO:0000313" key="6">
    <source>
        <dbReference type="EMBL" id="PKA51130.1"/>
    </source>
</evidence>
<dbReference type="PANTHER" id="PTHR45931">
    <property type="entry name" value="SI:CH211-59O9.10"/>
    <property type="match status" value="1"/>
</dbReference>
<accession>A0A2I0A6G7</accession>
<evidence type="ECO:0000256" key="4">
    <source>
        <dbReference type="PROSITE-ProRule" id="PRU00175"/>
    </source>
</evidence>
<dbReference type="OrthoDB" id="8062037at2759"/>
<keyword evidence="3" id="KW-0862">Zinc</keyword>
<keyword evidence="1" id="KW-0479">Metal-binding</keyword>
<feature type="domain" description="RING-type" evidence="5">
    <location>
        <begin position="303"/>
        <end position="344"/>
    </location>
</feature>
<evidence type="ECO:0000256" key="2">
    <source>
        <dbReference type="ARBA" id="ARBA00022771"/>
    </source>
</evidence>
<dbReference type="EMBL" id="KZ452014">
    <property type="protein sequence ID" value="PKA51130.1"/>
    <property type="molecule type" value="Genomic_DNA"/>
</dbReference>
<gene>
    <name evidence="6" type="ORF">AXF42_Ash010570</name>
</gene>
<dbReference type="InterPro" id="IPR001841">
    <property type="entry name" value="Znf_RING"/>
</dbReference>
<protein>
    <submittedName>
        <fullName evidence="6">E3 ubiquitin-protein ligase RING1-like</fullName>
    </submittedName>
</protein>
<dbReference type="Pfam" id="PF13639">
    <property type="entry name" value="zf-RING_2"/>
    <property type="match status" value="1"/>
</dbReference>
<evidence type="ECO:0000256" key="3">
    <source>
        <dbReference type="ARBA" id="ARBA00022833"/>
    </source>
</evidence>
<dbReference type="GO" id="GO:0061630">
    <property type="term" value="F:ubiquitin protein ligase activity"/>
    <property type="evidence" value="ECO:0007669"/>
    <property type="project" value="TreeGrafter"/>
</dbReference>
<dbReference type="GO" id="GO:0005634">
    <property type="term" value="C:nucleus"/>
    <property type="evidence" value="ECO:0007669"/>
    <property type="project" value="TreeGrafter"/>
</dbReference>
<keyword evidence="7" id="KW-1185">Reference proteome</keyword>
<dbReference type="GO" id="GO:0008270">
    <property type="term" value="F:zinc ion binding"/>
    <property type="evidence" value="ECO:0007669"/>
    <property type="project" value="UniProtKB-KW"/>
</dbReference>
<dbReference type="Proteomes" id="UP000236161">
    <property type="component" value="Unassembled WGS sequence"/>
</dbReference>
<organism evidence="6 7">
    <name type="scientific">Apostasia shenzhenica</name>
    <dbReference type="NCBI Taxonomy" id="1088818"/>
    <lineage>
        <taxon>Eukaryota</taxon>
        <taxon>Viridiplantae</taxon>
        <taxon>Streptophyta</taxon>
        <taxon>Embryophyta</taxon>
        <taxon>Tracheophyta</taxon>
        <taxon>Spermatophyta</taxon>
        <taxon>Magnoliopsida</taxon>
        <taxon>Liliopsida</taxon>
        <taxon>Asparagales</taxon>
        <taxon>Orchidaceae</taxon>
        <taxon>Apostasioideae</taxon>
        <taxon>Apostasia</taxon>
    </lineage>
</organism>
<dbReference type="AlphaFoldDB" id="A0A2I0A6G7"/>
<dbReference type="PROSITE" id="PS50089">
    <property type="entry name" value="ZF_RING_2"/>
    <property type="match status" value="1"/>
</dbReference>
<name>A0A2I0A6G7_9ASPA</name>
<dbReference type="GO" id="GO:0006511">
    <property type="term" value="P:ubiquitin-dependent protein catabolic process"/>
    <property type="evidence" value="ECO:0007669"/>
    <property type="project" value="TreeGrafter"/>
</dbReference>
<sequence>MAEIKVFFGALWPETPPPEASNDSGDGGSLVLYLNYYFEDYGWTMSSTASQNLRRLAAFYTSVEHYVEMMKKEELFLLLHADLPLLPTAIAADRKLIAGILKLLVEHFAAIKRKIISSWEIVTILDHVQKLLMRAQRLDIIVSALNWESEMAEIKVLFTPLWPEMPPPEGSYDSGDGGSLVLNLNYYFEDQDQTISSTASQNLRRLAAKFTSVEHYIEMMKEEELFLVGHVDLPVLPAAITAERMRIAGIMKVLVEHFAADGRIEDVECRVDVVVRGMWSRRIRRTEMTTIYEDDDERRDELCTICLNEFMVGLGVLRTPCGHVFHGRCISQWFESAGTCPVCRFEVDIDEN</sequence>
<evidence type="ECO:0000259" key="5">
    <source>
        <dbReference type="PROSITE" id="PS50089"/>
    </source>
</evidence>